<keyword evidence="1" id="KW-0472">Membrane</keyword>
<dbReference type="EMBL" id="HBUF01042426">
    <property type="protein sequence ID" value="CAG6618473.1"/>
    <property type="molecule type" value="Transcribed_RNA"/>
</dbReference>
<accession>A0A8D8PYZ3</accession>
<feature type="transmembrane region" description="Helical" evidence="1">
    <location>
        <begin position="79"/>
        <end position="96"/>
    </location>
</feature>
<proteinExistence type="predicted"/>
<evidence type="ECO:0000256" key="1">
    <source>
        <dbReference type="SAM" id="Phobius"/>
    </source>
</evidence>
<dbReference type="AlphaFoldDB" id="A0A8D8PYZ3"/>
<dbReference type="EMBL" id="HBUF01042428">
    <property type="protein sequence ID" value="CAG6618474.1"/>
    <property type="molecule type" value="Transcribed_RNA"/>
</dbReference>
<feature type="transmembrane region" description="Helical" evidence="1">
    <location>
        <begin position="54"/>
        <end position="73"/>
    </location>
</feature>
<keyword evidence="1" id="KW-0812">Transmembrane</keyword>
<sequence>MGKYYSLELFHEMELLQFFFYQQCVVMFQQRITQVRAQNFSNFIFIPYHTEYSILYPCPYCLFCYMLLLFLVFLYPNSILDLIIMFLFFLLFSTLLNNKTP</sequence>
<reference evidence="2" key="1">
    <citation type="submission" date="2021-05" db="EMBL/GenBank/DDBJ databases">
        <authorList>
            <person name="Alioto T."/>
            <person name="Alioto T."/>
            <person name="Gomez Garrido J."/>
        </authorList>
    </citation>
    <scope>NUCLEOTIDE SEQUENCE</scope>
</reference>
<dbReference type="EMBL" id="HBUF01042425">
    <property type="protein sequence ID" value="CAG6618472.1"/>
    <property type="molecule type" value="Transcribed_RNA"/>
</dbReference>
<keyword evidence="1" id="KW-1133">Transmembrane helix</keyword>
<name>A0A8D8PYZ3_9HEMI</name>
<organism evidence="2">
    <name type="scientific">Cacopsylla melanoneura</name>
    <dbReference type="NCBI Taxonomy" id="428564"/>
    <lineage>
        <taxon>Eukaryota</taxon>
        <taxon>Metazoa</taxon>
        <taxon>Ecdysozoa</taxon>
        <taxon>Arthropoda</taxon>
        <taxon>Hexapoda</taxon>
        <taxon>Insecta</taxon>
        <taxon>Pterygota</taxon>
        <taxon>Neoptera</taxon>
        <taxon>Paraneoptera</taxon>
        <taxon>Hemiptera</taxon>
        <taxon>Sternorrhyncha</taxon>
        <taxon>Psylloidea</taxon>
        <taxon>Psyllidae</taxon>
        <taxon>Psyllinae</taxon>
        <taxon>Cacopsylla</taxon>
    </lineage>
</organism>
<evidence type="ECO:0000313" key="2">
    <source>
        <dbReference type="EMBL" id="CAG6618473.1"/>
    </source>
</evidence>
<protein>
    <submittedName>
        <fullName evidence="2">Uncharacterized protein</fullName>
    </submittedName>
</protein>